<dbReference type="RefSeq" id="WP_106211224.1">
    <property type="nucleotide sequence ID" value="NZ_PVZF01000006.1"/>
</dbReference>
<evidence type="ECO:0000313" key="4">
    <source>
        <dbReference type="EMBL" id="PRY14697.1"/>
    </source>
</evidence>
<dbReference type="NCBIfam" id="NF006119">
    <property type="entry name" value="PRK08264.1-5"/>
    <property type="match status" value="1"/>
</dbReference>
<name>A0A2T0R3R3_9ACTN</name>
<proteinExistence type="inferred from homology"/>
<evidence type="ECO:0000256" key="1">
    <source>
        <dbReference type="ARBA" id="ARBA00006484"/>
    </source>
</evidence>
<dbReference type="OrthoDB" id="3212478at2"/>
<dbReference type="InterPro" id="IPR020904">
    <property type="entry name" value="Sc_DH/Rdtase_CS"/>
</dbReference>
<evidence type="ECO:0000256" key="2">
    <source>
        <dbReference type="ARBA" id="ARBA00023002"/>
    </source>
</evidence>
<dbReference type="PRINTS" id="PR00080">
    <property type="entry name" value="SDRFAMILY"/>
</dbReference>
<accession>A0A2T0R3R3</accession>
<evidence type="ECO:0000313" key="5">
    <source>
        <dbReference type="Proteomes" id="UP000238083"/>
    </source>
</evidence>
<dbReference type="PANTHER" id="PTHR44169:SF6">
    <property type="entry name" value="NADPH-DEPENDENT 1-ACYLDIHYDROXYACETONE PHOSPHATE REDUCTASE"/>
    <property type="match status" value="1"/>
</dbReference>
<dbReference type="GO" id="GO:0016491">
    <property type="term" value="F:oxidoreductase activity"/>
    <property type="evidence" value="ECO:0007669"/>
    <property type="project" value="UniProtKB-KW"/>
</dbReference>
<dbReference type="InterPro" id="IPR002347">
    <property type="entry name" value="SDR_fam"/>
</dbReference>
<dbReference type="Pfam" id="PF00106">
    <property type="entry name" value="adh_short"/>
    <property type="match status" value="1"/>
</dbReference>
<comment type="caution">
    <text evidence="4">The sequence shown here is derived from an EMBL/GenBank/DDBJ whole genome shotgun (WGS) entry which is preliminary data.</text>
</comment>
<evidence type="ECO:0000256" key="3">
    <source>
        <dbReference type="RuleBase" id="RU000363"/>
    </source>
</evidence>
<keyword evidence="2" id="KW-0560">Oxidoreductase</keyword>
<dbReference type="EMBL" id="PVZF01000006">
    <property type="protein sequence ID" value="PRY14697.1"/>
    <property type="molecule type" value="Genomic_DNA"/>
</dbReference>
<dbReference type="InterPro" id="IPR036291">
    <property type="entry name" value="NAD(P)-bd_dom_sf"/>
</dbReference>
<sequence length="237" mass="24299">MQINGATALVTGTNRGIGRHLAAQLVERGATVWATARRPELIDLDGVRTLALDITDPASVAHAAAVATDVDLLVNNAGIATGATLLGEDLGAAHAEMDTNLWGTLAVVRAFAPVLARNGGGTVVNVASSASWLAVPGATAYAVTKAAVWNLSNALRHELAAQGTSVVSVHLGVADTDMGAGFAFDKTDPADVARATLDGVERDAYEVIADEQTVLVKKMLAGDPEELYALIAQLLAA</sequence>
<dbReference type="PANTHER" id="PTHR44169">
    <property type="entry name" value="NADPH-DEPENDENT 1-ACYLDIHYDROXYACETONE PHOSPHATE REDUCTASE"/>
    <property type="match status" value="1"/>
</dbReference>
<dbReference type="Gene3D" id="3.40.50.720">
    <property type="entry name" value="NAD(P)-binding Rossmann-like Domain"/>
    <property type="match status" value="1"/>
</dbReference>
<dbReference type="AlphaFoldDB" id="A0A2T0R3R3"/>
<reference evidence="4 5" key="1">
    <citation type="submission" date="2018-03" db="EMBL/GenBank/DDBJ databases">
        <title>Genomic Encyclopedia of Archaeal and Bacterial Type Strains, Phase II (KMG-II): from individual species to whole genera.</title>
        <authorList>
            <person name="Goeker M."/>
        </authorList>
    </citation>
    <scope>NUCLEOTIDE SEQUENCE [LARGE SCALE GENOMIC DNA]</scope>
    <source>
        <strain evidence="4 5">DSM 19711</strain>
    </source>
</reference>
<dbReference type="Proteomes" id="UP000238083">
    <property type="component" value="Unassembled WGS sequence"/>
</dbReference>
<gene>
    <name evidence="4" type="ORF">CLV37_106256</name>
</gene>
<dbReference type="PROSITE" id="PS00061">
    <property type="entry name" value="ADH_SHORT"/>
    <property type="match status" value="1"/>
</dbReference>
<dbReference type="PRINTS" id="PR00081">
    <property type="entry name" value="GDHRDH"/>
</dbReference>
<keyword evidence="5" id="KW-1185">Reference proteome</keyword>
<organism evidence="4 5">
    <name type="scientific">Kineococcus rhizosphaerae</name>
    <dbReference type="NCBI Taxonomy" id="559628"/>
    <lineage>
        <taxon>Bacteria</taxon>
        <taxon>Bacillati</taxon>
        <taxon>Actinomycetota</taxon>
        <taxon>Actinomycetes</taxon>
        <taxon>Kineosporiales</taxon>
        <taxon>Kineosporiaceae</taxon>
        <taxon>Kineococcus</taxon>
    </lineage>
</organism>
<dbReference type="SUPFAM" id="SSF51735">
    <property type="entry name" value="NAD(P)-binding Rossmann-fold domains"/>
    <property type="match status" value="1"/>
</dbReference>
<comment type="similarity">
    <text evidence="1 3">Belongs to the short-chain dehydrogenases/reductases (SDR) family.</text>
</comment>
<protein>
    <submittedName>
        <fullName evidence="4">Short-subunit dehydrogenase</fullName>
    </submittedName>
</protein>